<gene>
    <name evidence="8" type="primary">katG</name>
    <name evidence="12" type="ORF">SAMN04487964_102187</name>
</gene>
<feature type="site" description="Transition state stabilizer" evidence="8">
    <location>
        <position position="109"/>
    </location>
</feature>
<dbReference type="Pfam" id="PF00141">
    <property type="entry name" value="peroxidase"/>
    <property type="match status" value="2"/>
</dbReference>
<evidence type="ECO:0000256" key="3">
    <source>
        <dbReference type="ARBA" id="ARBA00022723"/>
    </source>
</evidence>
<dbReference type="InterPro" id="IPR000763">
    <property type="entry name" value="Catalase_peroxidase"/>
</dbReference>
<dbReference type="InterPro" id="IPR019794">
    <property type="entry name" value="Peroxidases_AS"/>
</dbReference>
<keyword evidence="2 8" id="KW-0349">Heme</keyword>
<accession>A0ABY1RXB1</accession>
<reference evidence="12 13" key="1">
    <citation type="submission" date="2017-05" db="EMBL/GenBank/DDBJ databases">
        <authorList>
            <person name="Varghese N."/>
            <person name="Submissions S."/>
        </authorList>
    </citation>
    <scope>NUCLEOTIDE SEQUENCE [LARGE SCALE GENOMIC DNA]</scope>
    <source>
        <strain evidence="12 13">CGMCC 1.7287</strain>
    </source>
</reference>
<dbReference type="NCBIfam" id="TIGR00198">
    <property type="entry name" value="cat_per_HPI"/>
    <property type="match status" value="1"/>
</dbReference>
<comment type="catalytic activity">
    <reaction evidence="7 8 9">
        <text>2 H2O2 = O2 + 2 H2O</text>
        <dbReference type="Rhea" id="RHEA:20309"/>
        <dbReference type="ChEBI" id="CHEBI:15377"/>
        <dbReference type="ChEBI" id="CHEBI:15379"/>
        <dbReference type="ChEBI" id="CHEBI:16240"/>
        <dbReference type="EC" id="1.11.1.21"/>
    </reaction>
</comment>
<comment type="similarity">
    <text evidence="8 9">Belongs to the peroxidase family. Peroxidase/catalase subfamily.</text>
</comment>
<dbReference type="PROSITE" id="PS50873">
    <property type="entry name" value="PEROXIDASE_4"/>
    <property type="match status" value="1"/>
</dbReference>
<evidence type="ECO:0000256" key="9">
    <source>
        <dbReference type="RuleBase" id="RU003451"/>
    </source>
</evidence>
<dbReference type="EMBL" id="FXWV01000002">
    <property type="protein sequence ID" value="SMR71538.1"/>
    <property type="molecule type" value="Genomic_DNA"/>
</dbReference>
<organism evidence="12 13">
    <name type="scientific">Marinobacterium sediminicola</name>
    <dbReference type="NCBI Taxonomy" id="518898"/>
    <lineage>
        <taxon>Bacteria</taxon>
        <taxon>Pseudomonadati</taxon>
        <taxon>Pseudomonadota</taxon>
        <taxon>Gammaproteobacteria</taxon>
        <taxon>Oceanospirillales</taxon>
        <taxon>Oceanospirillaceae</taxon>
        <taxon>Marinobacterium</taxon>
    </lineage>
</organism>
<comment type="PTM">
    <text evidence="8">Formation of the three residue Trp-Tyr-Met cross-link is important for the catalase, but not the peroxidase activity of the enzyme.</text>
</comment>
<comment type="catalytic activity">
    <reaction evidence="8 9">
        <text>H2O2 + AH2 = A + 2 H2O</text>
        <dbReference type="Rhea" id="RHEA:30275"/>
        <dbReference type="ChEBI" id="CHEBI:13193"/>
        <dbReference type="ChEBI" id="CHEBI:15377"/>
        <dbReference type="ChEBI" id="CHEBI:16240"/>
        <dbReference type="ChEBI" id="CHEBI:17499"/>
        <dbReference type="EC" id="1.11.1.21"/>
    </reaction>
</comment>
<keyword evidence="1 8" id="KW-0575">Peroxidase</keyword>
<sequence>MTVSSKSTNIRNFDVSQNNSSPAGKCPVMHGGNTATGNGTMDWWPKSLNLDILHQHDKKTDPLGEDFDYAEAFKSLDLDAVKNDLKTLMTDSQEWWPADWGHYGGLMIRMAWHAAGSYRIADGRGGAGTGNQRFAPLNSWPDNGNLDKARRLLWPIKKKYGNKLSWADLIILAGNMAYESMGFKTFGFAGGREDIWHPEKDIYWGSEREWLAPSGSEGSRYSGERDLENPLAAVMMGLIYVNPEGVDGKPDPLKTAQDMRVTFERMAMNDEETVALTAGGHTVGKAHGNGDANNLGPEPEGAPIEEQGFGWMNHKTRGVGRNTVTSGVEGAWTSNPTQWDYGYFDMLLNHEWELTKSPAGANQWKPVDIKEDDMPVDVEDPSIRCMPVMTDADMALKMDPEYRKISERFHKDPAYFDEVFARAWFKLTHRDMGPKSRYLGPDVPQEDLIWQDPIPAVDYSLDESEITELKARILTSGLSISELVATAWDSARTFRGSDFRGGANGARIRFAPQKDWAGNEPERLKKVLSVLESIQSGLSKPVSLADLIVLGGSAAVEKAARDAGVNITVPFAPGRGDATEEMTDAASFDYLEPLHDGYRNWVKQDYVVTPEEMMLDRTQLMGLTAPEMTVLVGGMRVLGTNHGDTKHGVFTDREGVLTNDFFVNLTDMAYRWKPAGKNLYEIVDRKSGEVRWTATRVDLVFGSNSILRAYAEVYAQDDNQEKFVKDFVNAWTKVMNADRFDLK</sequence>
<dbReference type="Gene3D" id="1.10.520.10">
    <property type="match status" value="2"/>
</dbReference>
<dbReference type="InterPro" id="IPR002016">
    <property type="entry name" value="Haem_peroxidase"/>
</dbReference>
<dbReference type="Proteomes" id="UP001159257">
    <property type="component" value="Unassembled WGS sequence"/>
</dbReference>
<dbReference type="HAMAP" id="MF_01961">
    <property type="entry name" value="Catal_peroxid"/>
    <property type="match status" value="1"/>
</dbReference>
<evidence type="ECO:0000313" key="13">
    <source>
        <dbReference type="Proteomes" id="UP001159257"/>
    </source>
</evidence>
<feature type="binding site" description="axial binding residue" evidence="8">
    <location>
        <position position="281"/>
    </location>
    <ligand>
        <name>heme b</name>
        <dbReference type="ChEBI" id="CHEBI:60344"/>
    </ligand>
    <ligandPart>
        <name>Fe</name>
        <dbReference type="ChEBI" id="CHEBI:18248"/>
    </ligandPart>
</feature>
<feature type="active site" description="Proton acceptor" evidence="8">
    <location>
        <position position="113"/>
    </location>
</feature>
<evidence type="ECO:0000256" key="7">
    <source>
        <dbReference type="ARBA" id="ARBA00049145"/>
    </source>
</evidence>
<keyword evidence="5 8" id="KW-0408">Iron</keyword>
<evidence type="ECO:0000256" key="1">
    <source>
        <dbReference type="ARBA" id="ARBA00022559"/>
    </source>
</evidence>
<comment type="subunit">
    <text evidence="8">Homodimer or homotetramer.</text>
</comment>
<proteinExistence type="inferred from homology"/>
<dbReference type="CDD" id="cd00649">
    <property type="entry name" value="catalase_peroxidase_1"/>
    <property type="match status" value="1"/>
</dbReference>
<feature type="domain" description="Plant heme peroxidase family profile" evidence="11">
    <location>
        <begin position="146"/>
        <end position="440"/>
    </location>
</feature>
<dbReference type="PANTHER" id="PTHR30555:SF6">
    <property type="entry name" value="CATALASE-PEROXIDASE"/>
    <property type="match status" value="1"/>
</dbReference>
<evidence type="ECO:0000256" key="6">
    <source>
        <dbReference type="ARBA" id="ARBA00023324"/>
    </source>
</evidence>
<comment type="caution">
    <text evidence="8">Lacks conserved residue(s) required for the propagation of feature annotation.</text>
</comment>
<dbReference type="NCBIfam" id="NF011635">
    <property type="entry name" value="PRK15061.1"/>
    <property type="match status" value="1"/>
</dbReference>
<dbReference type="CDD" id="cd08200">
    <property type="entry name" value="catalase_peroxidase_2"/>
    <property type="match status" value="1"/>
</dbReference>
<keyword evidence="3 8" id="KW-0479">Metal-binding</keyword>
<evidence type="ECO:0000256" key="5">
    <source>
        <dbReference type="ARBA" id="ARBA00023004"/>
    </source>
</evidence>
<keyword evidence="4 8" id="KW-0560">Oxidoreductase</keyword>
<comment type="function">
    <text evidence="8">Bifunctional enzyme with both catalase and broad-spectrum peroxidase activity.</text>
</comment>
<dbReference type="PANTHER" id="PTHR30555">
    <property type="entry name" value="HYDROPEROXIDASE I, BIFUNCTIONAL CATALASE-PEROXIDASE"/>
    <property type="match status" value="1"/>
</dbReference>
<feature type="region of interest" description="Disordered" evidence="10">
    <location>
        <begin position="1"/>
        <end position="26"/>
    </location>
</feature>
<dbReference type="Gene3D" id="1.10.420.10">
    <property type="entry name" value="Peroxidase, domain 2"/>
    <property type="match status" value="2"/>
</dbReference>
<keyword evidence="13" id="KW-1185">Reference proteome</keyword>
<comment type="cofactor">
    <cofactor evidence="8">
        <name>heme b</name>
        <dbReference type="ChEBI" id="CHEBI:60344"/>
    </cofactor>
    <text evidence="8">Binds 1 heme b (iron(II)-protoporphyrin IX) group per dimer.</text>
</comment>
<evidence type="ECO:0000259" key="11">
    <source>
        <dbReference type="PROSITE" id="PS50873"/>
    </source>
</evidence>
<evidence type="ECO:0000256" key="4">
    <source>
        <dbReference type="ARBA" id="ARBA00023002"/>
    </source>
</evidence>
<name>A0ABY1RXB1_9GAMM</name>
<evidence type="ECO:0000256" key="10">
    <source>
        <dbReference type="SAM" id="MobiDB-lite"/>
    </source>
</evidence>
<dbReference type="PRINTS" id="PR00458">
    <property type="entry name" value="PEROXIDASE"/>
</dbReference>
<feature type="cross-link" description="Tryptophyl-tyrosyl-methioninium (Tyr-Met) (with Trp-112)" evidence="8">
    <location>
        <begin position="240"/>
        <end position="266"/>
    </location>
</feature>
<protein>
    <recommendedName>
        <fullName evidence="8 9">Catalase-peroxidase</fullName>
        <shortName evidence="8">CP</shortName>
        <ecNumber evidence="8 9">1.11.1.21</ecNumber>
    </recommendedName>
    <alternativeName>
        <fullName evidence="8">Peroxidase/catalase</fullName>
    </alternativeName>
</protein>
<feature type="compositionally biased region" description="Polar residues" evidence="10">
    <location>
        <begin position="1"/>
        <end position="22"/>
    </location>
</feature>
<comment type="caution">
    <text evidence="12">The sequence shown here is derived from an EMBL/GenBank/DDBJ whole genome shotgun (WGS) entry which is preliminary data.</text>
</comment>
<dbReference type="InterPro" id="IPR010255">
    <property type="entry name" value="Haem_peroxidase_sf"/>
</dbReference>
<evidence type="ECO:0000256" key="2">
    <source>
        <dbReference type="ARBA" id="ARBA00022617"/>
    </source>
</evidence>
<dbReference type="PRINTS" id="PR00460">
    <property type="entry name" value="BPEROXIDASE"/>
</dbReference>
<dbReference type="SUPFAM" id="SSF48113">
    <property type="entry name" value="Heme-dependent peroxidases"/>
    <property type="match status" value="2"/>
</dbReference>
<evidence type="ECO:0000256" key="8">
    <source>
        <dbReference type="HAMAP-Rule" id="MF_01961"/>
    </source>
</evidence>
<dbReference type="PROSITE" id="PS00436">
    <property type="entry name" value="PEROXIDASE_2"/>
    <property type="match status" value="1"/>
</dbReference>
<evidence type="ECO:0000313" key="12">
    <source>
        <dbReference type="EMBL" id="SMR71538.1"/>
    </source>
</evidence>
<dbReference type="EC" id="1.11.1.21" evidence="8 9"/>
<keyword evidence="6 8" id="KW-0376">Hydrogen peroxide</keyword>